<dbReference type="Pfam" id="PF01520">
    <property type="entry name" value="Amidase_3"/>
    <property type="match status" value="1"/>
</dbReference>
<feature type="region of interest" description="Disordered" evidence="3">
    <location>
        <begin position="378"/>
        <end position="441"/>
    </location>
</feature>
<gene>
    <name evidence="5" type="primary">lytC_1</name>
    <name evidence="5" type="ORF">CLTHE_19930</name>
</gene>
<evidence type="ECO:0000256" key="1">
    <source>
        <dbReference type="ARBA" id="ARBA00022801"/>
    </source>
</evidence>
<dbReference type="GO" id="GO:0071555">
    <property type="term" value="P:cell wall organization"/>
    <property type="evidence" value="ECO:0007669"/>
    <property type="project" value="UniProtKB-KW"/>
</dbReference>
<comment type="caution">
    <text evidence="5">The sequence shown here is derived from an EMBL/GenBank/DDBJ whole genome shotgun (WGS) entry which is preliminary data.</text>
</comment>
<evidence type="ECO:0000313" key="5">
    <source>
        <dbReference type="EMBL" id="OPX47430.1"/>
    </source>
</evidence>
<dbReference type="InterPro" id="IPR036028">
    <property type="entry name" value="SH3-like_dom_sf"/>
</dbReference>
<sequence>MNFLIIIKYIIKIDNIKLNYIYINDSSFYRFFYLIDIIYKVLKYLFEYNTEIYFYKGVYQNLYKGIEFMNRRKLKNIIKSTILIMAISVFGSEMSVEAKTNTENEFISVMEEYKDEKVTVENGISLRYGETLNLAQYEGWKLSNNNVIEIENGIAKPKKSGIVFLSNKIGDTVHIIEVYVPENTTVYNIARNKQVDRNYYKVFIDPGHGGHDNGASGNGIKEDEFNLSLSFRLKKHLENRGIEVKMSREADIYLDLKERTDMANAYESDLFISTHANSADSTSANGIETYYHNSKAQDKPLSDKIQTNAIKETNAVNRGVKTENFAVLRESKMISSLFESGFISNSNEASKLQTPEYQEKLAKAIADGIETYLKENIQLKPEESKPEPPAEESKPEPPAEESKPEPPVEESKPIPPVEESKPTPPVEESKPNEPLKEKTGVVTASVLNVRNGAGTNNKVIGSFKKGSKVTIVETKNGWHKVKYGNGYGYVSADYVKVEGNNTTTKPNQTPSNSTNKTGTVTASVLNVRNGAGTNNKVIGSFKKGSKVTIVETKNGWHKVKYGNGYGYVSADYVKVEGNNTTTKPNQTPSNSTNKTGAVTASVLNVRNRAGTNNKVIGSFKKGSKVTIVETKNGWHKVKYGNSYGYVSADYVKVEGNNTTTKPNQTPSNSTNKTGTVTASVLNVRNGAGTNNKVIGSLKKNSKITIVETKNGWHKIRYGNGYGYVSAQYVK</sequence>
<reference evidence="5 6" key="1">
    <citation type="submission" date="2016-02" db="EMBL/GenBank/DDBJ databases">
        <title>Genome sequence of Clostridium thermobutyricum DSM 4928.</title>
        <authorList>
            <person name="Poehlein A."/>
            <person name="Daniel R."/>
        </authorList>
    </citation>
    <scope>NUCLEOTIDE SEQUENCE [LARGE SCALE GENOMIC DNA]</scope>
    <source>
        <strain evidence="5 6">DSM 4928</strain>
    </source>
</reference>
<dbReference type="GO" id="GO:0008745">
    <property type="term" value="F:N-acetylmuramoyl-L-alanine amidase activity"/>
    <property type="evidence" value="ECO:0007669"/>
    <property type="project" value="UniProtKB-EC"/>
</dbReference>
<dbReference type="EC" id="3.5.1.28" evidence="5"/>
<evidence type="ECO:0000313" key="6">
    <source>
        <dbReference type="Proteomes" id="UP000191448"/>
    </source>
</evidence>
<dbReference type="GO" id="GO:0030288">
    <property type="term" value="C:outer membrane-bounded periplasmic space"/>
    <property type="evidence" value="ECO:0007669"/>
    <property type="project" value="TreeGrafter"/>
</dbReference>
<dbReference type="EMBL" id="LTAY01000048">
    <property type="protein sequence ID" value="OPX47430.1"/>
    <property type="molecule type" value="Genomic_DNA"/>
</dbReference>
<dbReference type="SMART" id="SM00287">
    <property type="entry name" value="SH3b"/>
    <property type="match status" value="4"/>
</dbReference>
<feature type="domain" description="SH3b" evidence="4">
    <location>
        <begin position="515"/>
        <end position="577"/>
    </location>
</feature>
<keyword evidence="2" id="KW-0961">Cell wall biogenesis/degradation</keyword>
<dbReference type="PANTHER" id="PTHR30404:SF0">
    <property type="entry name" value="N-ACETYLMURAMOYL-L-ALANINE AMIDASE AMIC"/>
    <property type="match status" value="1"/>
</dbReference>
<feature type="domain" description="SH3b" evidence="4">
    <location>
        <begin position="437"/>
        <end position="499"/>
    </location>
</feature>
<dbReference type="SUPFAM" id="SSF50044">
    <property type="entry name" value="SH3-domain"/>
    <property type="match status" value="3"/>
</dbReference>
<dbReference type="Gene3D" id="2.30.30.40">
    <property type="entry name" value="SH3 Domains"/>
    <property type="match status" value="4"/>
</dbReference>
<dbReference type="SMART" id="SM00646">
    <property type="entry name" value="Ami_3"/>
    <property type="match status" value="1"/>
</dbReference>
<dbReference type="GO" id="GO:0009253">
    <property type="term" value="P:peptidoglycan catabolic process"/>
    <property type="evidence" value="ECO:0007669"/>
    <property type="project" value="InterPro"/>
</dbReference>
<dbReference type="Proteomes" id="UP000191448">
    <property type="component" value="Unassembled WGS sequence"/>
</dbReference>
<accession>A0A1V4SUD8</accession>
<name>A0A1V4SUD8_9CLOT</name>
<dbReference type="AlphaFoldDB" id="A0A1V4SUD8"/>
<dbReference type="InterPro" id="IPR003646">
    <property type="entry name" value="SH3-like_bac-type"/>
</dbReference>
<feature type="compositionally biased region" description="Basic and acidic residues" evidence="3">
    <location>
        <begin position="427"/>
        <end position="439"/>
    </location>
</feature>
<dbReference type="SUPFAM" id="SSF53187">
    <property type="entry name" value="Zn-dependent exopeptidases"/>
    <property type="match status" value="1"/>
</dbReference>
<dbReference type="PANTHER" id="PTHR30404">
    <property type="entry name" value="N-ACETYLMURAMOYL-L-ALANINE AMIDASE"/>
    <property type="match status" value="1"/>
</dbReference>
<feature type="domain" description="SH3b" evidence="4">
    <location>
        <begin position="593"/>
        <end position="655"/>
    </location>
</feature>
<feature type="domain" description="SH3b" evidence="4">
    <location>
        <begin position="671"/>
        <end position="730"/>
    </location>
</feature>
<organism evidence="5 6">
    <name type="scientific">Clostridium thermobutyricum DSM 4928</name>
    <dbReference type="NCBI Taxonomy" id="1121339"/>
    <lineage>
        <taxon>Bacteria</taxon>
        <taxon>Bacillati</taxon>
        <taxon>Bacillota</taxon>
        <taxon>Clostridia</taxon>
        <taxon>Eubacteriales</taxon>
        <taxon>Clostridiaceae</taxon>
        <taxon>Clostridium</taxon>
    </lineage>
</organism>
<evidence type="ECO:0000259" key="4">
    <source>
        <dbReference type="PROSITE" id="PS51781"/>
    </source>
</evidence>
<dbReference type="Pfam" id="PF08239">
    <property type="entry name" value="SH3_3"/>
    <property type="match status" value="4"/>
</dbReference>
<feature type="compositionally biased region" description="Basic and acidic residues" evidence="3">
    <location>
        <begin position="380"/>
        <end position="412"/>
    </location>
</feature>
<proteinExistence type="predicted"/>
<dbReference type="Gene3D" id="3.40.630.40">
    <property type="entry name" value="Zn-dependent exopeptidases"/>
    <property type="match status" value="1"/>
</dbReference>
<dbReference type="CDD" id="cd02696">
    <property type="entry name" value="MurNAc-LAA"/>
    <property type="match status" value="1"/>
</dbReference>
<dbReference type="InterPro" id="IPR002508">
    <property type="entry name" value="MurNAc-LAA_cat"/>
</dbReference>
<keyword evidence="1 5" id="KW-0378">Hydrolase</keyword>
<dbReference type="PROSITE" id="PS51781">
    <property type="entry name" value="SH3B"/>
    <property type="match status" value="4"/>
</dbReference>
<dbReference type="InterPro" id="IPR050695">
    <property type="entry name" value="N-acetylmuramoyl_amidase_3"/>
</dbReference>
<protein>
    <submittedName>
        <fullName evidence="5">N-acetylmuramoyl-L-alanine amidase LytC</fullName>
        <ecNumber evidence="5">3.5.1.28</ecNumber>
    </submittedName>
</protein>
<evidence type="ECO:0000256" key="3">
    <source>
        <dbReference type="SAM" id="MobiDB-lite"/>
    </source>
</evidence>
<evidence type="ECO:0000256" key="2">
    <source>
        <dbReference type="ARBA" id="ARBA00023316"/>
    </source>
</evidence>